<feature type="transmembrane region" description="Helical" evidence="1">
    <location>
        <begin position="12"/>
        <end position="31"/>
    </location>
</feature>
<dbReference type="RefSeq" id="WP_119911270.1">
    <property type="nucleotide sequence ID" value="NZ_QZCH01000017.1"/>
</dbReference>
<feature type="transmembrane region" description="Helical" evidence="1">
    <location>
        <begin position="43"/>
        <end position="70"/>
    </location>
</feature>
<gene>
    <name evidence="2" type="ORF">D1Z90_13320</name>
</gene>
<name>A0A418YD41_9GAMM</name>
<keyword evidence="3" id="KW-1185">Reference proteome</keyword>
<dbReference type="EMBL" id="QZCH01000017">
    <property type="protein sequence ID" value="RJG42448.1"/>
    <property type="molecule type" value="Genomic_DNA"/>
</dbReference>
<dbReference type="OrthoDB" id="5879475at2"/>
<dbReference type="Proteomes" id="UP000283255">
    <property type="component" value="Unassembled WGS sequence"/>
</dbReference>
<dbReference type="AlphaFoldDB" id="A0A418YD41"/>
<keyword evidence="1" id="KW-0472">Membrane</keyword>
<sequence>MKKFDRKFQYPLIASMVLPTMLIGMSGIMAFRNLPNGGEFFSAWGTAIVQVVPSALLLLAVVAPAVRLFVTKVLLKPEQA</sequence>
<comment type="caution">
    <text evidence="2">The sequence shown here is derived from an EMBL/GenBank/DDBJ whole genome shotgun (WGS) entry which is preliminary data.</text>
</comment>
<evidence type="ECO:0000313" key="3">
    <source>
        <dbReference type="Proteomes" id="UP000283255"/>
    </source>
</evidence>
<proteinExistence type="predicted"/>
<protein>
    <submittedName>
        <fullName evidence="2">DUF2798 domain-containing protein</fullName>
    </submittedName>
</protein>
<keyword evidence="1" id="KW-0812">Transmembrane</keyword>
<accession>A0A418YD41</accession>
<dbReference type="InterPro" id="IPR021529">
    <property type="entry name" value="DUF2798"/>
</dbReference>
<reference evidence="2 3" key="2">
    <citation type="submission" date="2019-01" db="EMBL/GenBank/DDBJ databases">
        <title>Motilimonas pumilus sp. nov., isolated from the gut of sea cucumber (Apostichopus japonicus).</title>
        <authorList>
            <person name="Wang F.-Q."/>
            <person name="Ren L.-H."/>
            <person name="Lin Y.-W."/>
            <person name="Sun G.-H."/>
            <person name="Du Z.-J."/>
            <person name="Zhao J.-X."/>
            <person name="Liu X.-J."/>
            <person name="Liu L.-J."/>
        </authorList>
    </citation>
    <scope>NUCLEOTIDE SEQUENCE [LARGE SCALE GENOMIC DNA]</scope>
    <source>
        <strain evidence="2 3">PLHSC7-2</strain>
    </source>
</reference>
<evidence type="ECO:0000313" key="2">
    <source>
        <dbReference type="EMBL" id="RJG42448.1"/>
    </source>
</evidence>
<evidence type="ECO:0000256" key="1">
    <source>
        <dbReference type="SAM" id="Phobius"/>
    </source>
</evidence>
<keyword evidence="1" id="KW-1133">Transmembrane helix</keyword>
<organism evidence="2 3">
    <name type="scientific">Motilimonas pumila</name>
    <dbReference type="NCBI Taxonomy" id="2303987"/>
    <lineage>
        <taxon>Bacteria</taxon>
        <taxon>Pseudomonadati</taxon>
        <taxon>Pseudomonadota</taxon>
        <taxon>Gammaproteobacteria</taxon>
        <taxon>Alteromonadales</taxon>
        <taxon>Alteromonadales genera incertae sedis</taxon>
        <taxon>Motilimonas</taxon>
    </lineage>
</organism>
<reference evidence="2 3" key="1">
    <citation type="submission" date="2018-09" db="EMBL/GenBank/DDBJ databases">
        <authorList>
            <person name="Wang F."/>
        </authorList>
    </citation>
    <scope>NUCLEOTIDE SEQUENCE [LARGE SCALE GENOMIC DNA]</scope>
    <source>
        <strain evidence="2 3">PLHSC7-2</strain>
    </source>
</reference>
<dbReference type="Pfam" id="PF11391">
    <property type="entry name" value="DUF2798"/>
    <property type="match status" value="1"/>
</dbReference>